<dbReference type="AlphaFoldDB" id="A0A8K1MDY2"/>
<name>A0A8K1MDY2_LITCN</name>
<dbReference type="GO" id="GO:0003677">
    <property type="term" value="F:DNA binding"/>
    <property type="evidence" value="ECO:0007669"/>
    <property type="project" value="UniProtKB-KW"/>
</dbReference>
<sequence>MQFRVGYRFNPTDSELFGFYLYNRIFQPSLVSEHNDVIQFDLYGSHEPSEIWALFGGDSLREYDPSLFFFTNLKKKSSKSRRISRTVASGTWAGEDSGETFQVGNFKGLKKRFRYENPSSPQDRAWIMHEYSLDSYDTVLCRLKRNKSTVGQKKVCGDRKRKSKPTEERVEDSEAFVQHFQPKRPRIEHQHCPTLMFESQPAHSSTSFPVVKENTAESSYSLTVPVAIDGIAAEDDSWWTDIITLGDLTSPDSFDVPIPTVMLESQPAHSSTTCQLEGEVSGVCFVDEEEEEELLMKLLEDLPSLVDALKSGPDHGLQWP</sequence>
<dbReference type="GO" id="GO:0006355">
    <property type="term" value="P:regulation of DNA-templated transcription"/>
    <property type="evidence" value="ECO:0007669"/>
    <property type="project" value="InterPro"/>
</dbReference>
<evidence type="ECO:0000256" key="4">
    <source>
        <dbReference type="ARBA" id="ARBA00023163"/>
    </source>
</evidence>
<feature type="domain" description="NAC" evidence="6">
    <location>
        <begin position="3"/>
        <end position="161"/>
    </location>
</feature>
<evidence type="ECO:0000313" key="7">
    <source>
        <dbReference type="EMBL" id="UBT01699.1"/>
    </source>
</evidence>
<evidence type="ECO:0000256" key="3">
    <source>
        <dbReference type="ARBA" id="ARBA00023125"/>
    </source>
</evidence>
<dbReference type="Pfam" id="PF02365">
    <property type="entry name" value="NAM"/>
    <property type="match status" value="1"/>
</dbReference>
<dbReference type="InterPro" id="IPR003441">
    <property type="entry name" value="NAC-dom"/>
</dbReference>
<comment type="subcellular location">
    <subcellularLocation>
        <location evidence="1">Nucleus</location>
    </subcellularLocation>
</comment>
<protein>
    <submittedName>
        <fullName evidence="7">NAC transcription factor 95</fullName>
    </submittedName>
</protein>
<evidence type="ECO:0000256" key="1">
    <source>
        <dbReference type="ARBA" id="ARBA00004123"/>
    </source>
</evidence>
<keyword evidence="5" id="KW-0539">Nucleus</keyword>
<dbReference type="InterPro" id="IPR036093">
    <property type="entry name" value="NAC_dom_sf"/>
</dbReference>
<evidence type="ECO:0000259" key="6">
    <source>
        <dbReference type="PROSITE" id="PS51005"/>
    </source>
</evidence>
<dbReference type="EMBL" id="MT275583">
    <property type="protein sequence ID" value="UBT01699.1"/>
    <property type="molecule type" value="mRNA"/>
</dbReference>
<dbReference type="PROSITE" id="PS51005">
    <property type="entry name" value="NAC"/>
    <property type="match status" value="1"/>
</dbReference>
<keyword evidence="3" id="KW-0238">DNA-binding</keyword>
<reference evidence="7" key="1">
    <citation type="submission" date="2020-03" db="EMBL/GenBank/DDBJ databases">
        <title>LcNAC40-LcVPE regulatory module contributes to fruit abscission by promoting autolytic programmed cell death in litchi.</title>
        <authorList>
            <person name="Li C."/>
            <person name="Ning X."/>
            <person name="Zhao M."/>
            <person name="Wen Z."/>
            <person name="Kou L."/>
            <person name="Ma X."/>
            <person name="Peng M."/>
            <person name="Yang Y."/>
            <person name="Wu H."/>
            <person name="Li J."/>
        </authorList>
    </citation>
    <scope>NUCLEOTIDE SEQUENCE</scope>
</reference>
<evidence type="ECO:0000256" key="2">
    <source>
        <dbReference type="ARBA" id="ARBA00023015"/>
    </source>
</evidence>
<dbReference type="SUPFAM" id="SSF101941">
    <property type="entry name" value="NAC domain"/>
    <property type="match status" value="1"/>
</dbReference>
<keyword evidence="4" id="KW-0804">Transcription</keyword>
<dbReference type="Gene3D" id="2.170.150.80">
    <property type="entry name" value="NAC domain"/>
    <property type="match status" value="1"/>
</dbReference>
<dbReference type="GO" id="GO:0005634">
    <property type="term" value="C:nucleus"/>
    <property type="evidence" value="ECO:0007669"/>
    <property type="project" value="UniProtKB-SubCell"/>
</dbReference>
<dbReference type="PANTHER" id="PTHR31989">
    <property type="entry name" value="NAC DOMAIN-CONTAINING PROTEIN 82-RELATED"/>
    <property type="match status" value="1"/>
</dbReference>
<accession>A0A8K1MDY2</accession>
<keyword evidence="2" id="KW-0805">Transcription regulation</keyword>
<proteinExistence type="evidence at transcript level"/>
<evidence type="ECO:0000256" key="5">
    <source>
        <dbReference type="ARBA" id="ARBA00023242"/>
    </source>
</evidence>
<dbReference type="SMR" id="A0A8K1MDY2"/>
<organism evidence="7">
    <name type="scientific">Litchi chinensis</name>
    <name type="common">Lychee</name>
    <dbReference type="NCBI Taxonomy" id="151069"/>
    <lineage>
        <taxon>Eukaryota</taxon>
        <taxon>Viridiplantae</taxon>
        <taxon>Streptophyta</taxon>
        <taxon>Embryophyta</taxon>
        <taxon>Tracheophyta</taxon>
        <taxon>Spermatophyta</taxon>
        <taxon>Magnoliopsida</taxon>
        <taxon>eudicotyledons</taxon>
        <taxon>Gunneridae</taxon>
        <taxon>Pentapetalae</taxon>
        <taxon>rosids</taxon>
        <taxon>malvids</taxon>
        <taxon>Sapindales</taxon>
        <taxon>Sapindaceae</taxon>
        <taxon>Litchi</taxon>
    </lineage>
</organism>